<protein>
    <submittedName>
        <fullName evidence="2">Uncharacterized protein</fullName>
    </submittedName>
</protein>
<proteinExistence type="predicted"/>
<keyword evidence="1" id="KW-0812">Transmembrane</keyword>
<feature type="transmembrane region" description="Helical" evidence="1">
    <location>
        <begin position="190"/>
        <end position="220"/>
    </location>
</feature>
<accession>A0A2G8TB54</accession>
<feature type="transmembrane region" description="Helical" evidence="1">
    <location>
        <begin position="110"/>
        <end position="132"/>
    </location>
</feature>
<sequence length="385" mass="42607">MAFSAALFLLFTPFEQTSGGVNSMVPKYLVAAVSIMLVAPLVFIRRFRLRTSSVLALLALCAILFHSMVMRPVPGQFIFLIAAHIGLAILLHEASLSWKPQFESALSTVLIIHAFFIILQAALFYVLGFGIYDFHKAIFGSHSRFAEDFLNIARFSGLQIEPGTYANYIGCLVAILIVSSDFSKRVMWTAFVAVLSIFLTNSGSSVYFVPVLIAMMAFLWRQRIRPSHIIVLVCAIALYLFFSGFITHLESRFLERDDGSLSHRMEGVAAYMATTLEEKFIGVGFGADPCVRCYYQDIGVAFNLVSRGGIVVTCALALMAFRALSLNGVVLSVLLFLIPLNEKIFFYEAPIWIFILFSATAIKNAKAPKTAHRDSGQLKFAGLAR</sequence>
<comment type="caution">
    <text evidence="2">The sequence shown here is derived from an EMBL/GenBank/DDBJ whole genome shotgun (WGS) entry which is preliminary data.</text>
</comment>
<feature type="transmembrane region" description="Helical" evidence="1">
    <location>
        <begin position="165"/>
        <end position="183"/>
    </location>
</feature>
<dbReference type="Proteomes" id="UP000230390">
    <property type="component" value="Unassembled WGS sequence"/>
</dbReference>
<feature type="transmembrane region" description="Helical" evidence="1">
    <location>
        <begin position="77"/>
        <end position="98"/>
    </location>
</feature>
<dbReference type="AlphaFoldDB" id="A0A2G8TB54"/>
<feature type="transmembrane region" description="Helical" evidence="1">
    <location>
        <begin position="54"/>
        <end position="71"/>
    </location>
</feature>
<evidence type="ECO:0000313" key="3">
    <source>
        <dbReference type="Proteomes" id="UP000230390"/>
    </source>
</evidence>
<evidence type="ECO:0000256" key="1">
    <source>
        <dbReference type="SAM" id="Phobius"/>
    </source>
</evidence>
<gene>
    <name evidence="2" type="ORF">CR105_19880</name>
</gene>
<reference evidence="2 3" key="1">
    <citation type="submission" date="2017-10" db="EMBL/GenBank/DDBJ databases">
        <title>Massilia psychrophilum sp. nov., a novel purple-pigmented bacterium isolated from Tianshan glacier, Xinjiang Municipality, China.</title>
        <authorList>
            <person name="Wang H."/>
        </authorList>
    </citation>
    <scope>NUCLEOTIDE SEQUENCE [LARGE SCALE GENOMIC DNA]</scope>
    <source>
        <strain evidence="2 3">JCM 30074</strain>
    </source>
</reference>
<organism evidence="2 3">
    <name type="scientific">Massilia eurypsychrophila</name>
    <dbReference type="NCBI Taxonomy" id="1485217"/>
    <lineage>
        <taxon>Bacteria</taxon>
        <taxon>Pseudomonadati</taxon>
        <taxon>Pseudomonadota</taxon>
        <taxon>Betaproteobacteria</taxon>
        <taxon>Burkholderiales</taxon>
        <taxon>Oxalobacteraceae</taxon>
        <taxon>Telluria group</taxon>
        <taxon>Massilia</taxon>
    </lineage>
</organism>
<name>A0A2G8TB54_9BURK</name>
<feature type="transmembrane region" description="Helical" evidence="1">
    <location>
        <begin position="344"/>
        <end position="362"/>
    </location>
</feature>
<keyword evidence="1" id="KW-1133">Transmembrane helix</keyword>
<dbReference type="EMBL" id="PDOC01000015">
    <property type="protein sequence ID" value="PIL43275.1"/>
    <property type="molecule type" value="Genomic_DNA"/>
</dbReference>
<keyword evidence="3" id="KW-1185">Reference proteome</keyword>
<feature type="transmembrane region" description="Helical" evidence="1">
    <location>
        <begin position="29"/>
        <end position="47"/>
    </location>
</feature>
<feature type="transmembrane region" description="Helical" evidence="1">
    <location>
        <begin position="226"/>
        <end position="246"/>
    </location>
</feature>
<evidence type="ECO:0000313" key="2">
    <source>
        <dbReference type="EMBL" id="PIL43275.1"/>
    </source>
</evidence>
<keyword evidence="1" id="KW-0472">Membrane</keyword>
<feature type="transmembrane region" description="Helical" evidence="1">
    <location>
        <begin position="310"/>
        <end position="338"/>
    </location>
</feature>